<name>A0A6L7G5W6_9RHOB</name>
<dbReference type="EMBL" id="WUMU01000015">
    <property type="protein sequence ID" value="MXN18786.1"/>
    <property type="molecule type" value="Genomic_DNA"/>
</dbReference>
<dbReference type="GO" id="GO:0004065">
    <property type="term" value="F:arylsulfatase activity"/>
    <property type="evidence" value="ECO:0007669"/>
    <property type="project" value="TreeGrafter"/>
</dbReference>
<comment type="caution">
    <text evidence="2">The sequence shown here is derived from an EMBL/GenBank/DDBJ whole genome shotgun (WGS) entry which is preliminary data.</text>
</comment>
<sequence length="479" mass="52036">MSRAGNLLVILSDEHAATALGIAASDVTVHTPNLDRLAARGVRFTDAYTPSPICVPARAAFATGRRVHDIRLWDNAMPYKGQPRGWGHGLQDSGIRVESIGKLHYRNSEDDTGFDRQTLPMHVAGGHGMVYGSLRREDERVCQRSTRMLGDYIGPGDSPYTQYDAAVTDRTCAWLSDAAGGRDPWCLYVGLVAPHFPLVVPQAFLDLYPEGCLPPLRLHPRDGYEKHPWVALHDQAFVGDDGMVDEAERQMARRVYYALCSYLDHNVGRILDALEAAGLSETTTVIYSSDHGDNVGTRGLWGKGNFYQESAAVPLIVAGPGLPQGALCRTPATLLDISETILDHFGATLEGTRPGRSLYDLIAELEDPERVVFSEYHAVGAVSGGYMLRKGSWKLIHYQGFPPEMFDLQSDPGETVNRAADPACMAKRAELYAALHAICNPAEVDAMAFEDQDALIASYGGREAAMKVGAVGATPPPKG</sequence>
<keyword evidence="3" id="KW-1185">Reference proteome</keyword>
<evidence type="ECO:0000313" key="2">
    <source>
        <dbReference type="EMBL" id="MXN18786.1"/>
    </source>
</evidence>
<evidence type="ECO:0000313" key="3">
    <source>
        <dbReference type="Proteomes" id="UP000477911"/>
    </source>
</evidence>
<dbReference type="RefSeq" id="WP_160894910.1">
    <property type="nucleotide sequence ID" value="NZ_WUMU01000015.1"/>
</dbReference>
<dbReference type="Proteomes" id="UP000477911">
    <property type="component" value="Unassembled WGS sequence"/>
</dbReference>
<dbReference type="SUPFAM" id="SSF53649">
    <property type="entry name" value="Alkaline phosphatase-like"/>
    <property type="match status" value="1"/>
</dbReference>
<keyword evidence="2" id="KW-0378">Hydrolase</keyword>
<dbReference type="InterPro" id="IPR051849">
    <property type="entry name" value="GAG-degrading_sulfatase"/>
</dbReference>
<dbReference type="GO" id="GO:0015024">
    <property type="term" value="F:glucuronate-2-sulfatase activity"/>
    <property type="evidence" value="ECO:0007669"/>
    <property type="project" value="TreeGrafter"/>
</dbReference>
<dbReference type="PANTHER" id="PTHR46615:SF1">
    <property type="entry name" value="ARYLSULFATASE K"/>
    <property type="match status" value="1"/>
</dbReference>
<dbReference type="PANTHER" id="PTHR46615">
    <property type="entry name" value="ARYLSULFATASE K"/>
    <property type="match status" value="1"/>
</dbReference>
<protein>
    <submittedName>
        <fullName evidence="2">Sulfatase-like hydrolase/transferase</fullName>
    </submittedName>
</protein>
<feature type="domain" description="Sulfatase N-terminal" evidence="1">
    <location>
        <begin position="6"/>
        <end position="347"/>
    </location>
</feature>
<accession>A0A6L7G5W6</accession>
<dbReference type="Pfam" id="PF00884">
    <property type="entry name" value="Sulfatase"/>
    <property type="match status" value="1"/>
</dbReference>
<evidence type="ECO:0000259" key="1">
    <source>
        <dbReference type="Pfam" id="PF00884"/>
    </source>
</evidence>
<dbReference type="CDD" id="cd16037">
    <property type="entry name" value="sulfatase_like"/>
    <property type="match status" value="1"/>
</dbReference>
<dbReference type="AlphaFoldDB" id="A0A6L7G5W6"/>
<dbReference type="InterPro" id="IPR017850">
    <property type="entry name" value="Alkaline_phosphatase_core_sf"/>
</dbReference>
<organism evidence="2 3">
    <name type="scientific">Pseudooceanicola albus</name>
    <dbReference type="NCBI Taxonomy" id="2692189"/>
    <lineage>
        <taxon>Bacteria</taxon>
        <taxon>Pseudomonadati</taxon>
        <taxon>Pseudomonadota</taxon>
        <taxon>Alphaproteobacteria</taxon>
        <taxon>Rhodobacterales</taxon>
        <taxon>Paracoccaceae</taxon>
        <taxon>Pseudooceanicola</taxon>
    </lineage>
</organism>
<proteinExistence type="predicted"/>
<keyword evidence="2" id="KW-0808">Transferase</keyword>
<gene>
    <name evidence="2" type="ORF">GR170_13125</name>
</gene>
<dbReference type="GO" id="GO:0016740">
    <property type="term" value="F:transferase activity"/>
    <property type="evidence" value="ECO:0007669"/>
    <property type="project" value="UniProtKB-KW"/>
</dbReference>
<dbReference type="Gene3D" id="3.40.720.10">
    <property type="entry name" value="Alkaline Phosphatase, subunit A"/>
    <property type="match status" value="1"/>
</dbReference>
<reference evidence="2 3" key="1">
    <citation type="submission" date="2019-12" db="EMBL/GenBank/DDBJ databases">
        <authorList>
            <person name="Li M."/>
        </authorList>
    </citation>
    <scope>NUCLEOTIDE SEQUENCE [LARGE SCALE GENOMIC DNA]</scope>
    <source>
        <strain evidence="2 3">GBMRC 2024</strain>
    </source>
</reference>
<dbReference type="InterPro" id="IPR000917">
    <property type="entry name" value="Sulfatase_N"/>
</dbReference>